<dbReference type="Proteomes" id="UP000251960">
    <property type="component" value="Chromosome 2"/>
</dbReference>
<comment type="caution">
    <text evidence="2">The sequence shown here is derived from an EMBL/GenBank/DDBJ whole genome shotgun (WGS) entry which is preliminary data.</text>
</comment>
<gene>
    <name evidence="2" type="primary">MJ1142_0</name>
    <name evidence="2" type="ORF">Zm00014a_028579</name>
</gene>
<dbReference type="InterPro" id="IPR016300">
    <property type="entry name" value="ATPase_ArsA/GET3"/>
</dbReference>
<reference evidence="2" key="1">
    <citation type="journal article" date="2018" name="Nat. Genet.">
        <title>Extensive intraspecific gene order and gene structural variations between Mo17 and other maize genomes.</title>
        <authorList>
            <person name="Sun S."/>
            <person name="Zhou Y."/>
            <person name="Chen J."/>
            <person name="Shi J."/>
            <person name="Zhao H."/>
            <person name="Zhao H."/>
            <person name="Song W."/>
            <person name="Zhang M."/>
            <person name="Cui Y."/>
            <person name="Dong X."/>
            <person name="Liu H."/>
            <person name="Ma X."/>
            <person name="Jiao Y."/>
            <person name="Wang B."/>
            <person name="Wei X."/>
            <person name="Stein J.C."/>
            <person name="Glaubitz J.C."/>
            <person name="Lu F."/>
            <person name="Yu G."/>
            <person name="Liang C."/>
            <person name="Fengler K."/>
            <person name="Li B."/>
            <person name="Rafalski A."/>
            <person name="Schnable P.S."/>
            <person name="Ware D.H."/>
            <person name="Buckler E.S."/>
            <person name="Lai J."/>
        </authorList>
    </citation>
    <scope>NUCLEOTIDE SEQUENCE [LARGE SCALE GENOMIC DNA]</scope>
    <source>
        <tissue evidence="2">Seedling</tissue>
    </source>
</reference>
<name>A0A3L6G467_MAIZE</name>
<dbReference type="AlphaFoldDB" id="A0A3L6G467"/>
<dbReference type="PANTHER" id="PTHR10803">
    <property type="entry name" value="ARSENICAL PUMP-DRIVING ATPASE ARSENITE-TRANSLOCATING ATPASE"/>
    <property type="match status" value="1"/>
</dbReference>
<dbReference type="PANTHER" id="PTHR10803:SF8">
    <property type="entry name" value="ARSENICAL PUMP-DRIVING ATPASE"/>
    <property type="match status" value="1"/>
</dbReference>
<evidence type="ECO:0000259" key="1">
    <source>
        <dbReference type="Pfam" id="PF02374"/>
    </source>
</evidence>
<dbReference type="GO" id="GO:0005524">
    <property type="term" value="F:ATP binding"/>
    <property type="evidence" value="ECO:0007669"/>
    <property type="project" value="InterPro"/>
</dbReference>
<feature type="domain" description="ArsA/GET3 Anion-transporting ATPase-like" evidence="1">
    <location>
        <begin position="194"/>
        <end position="400"/>
    </location>
</feature>
<sequence>MAALINPIYRRLAAFACRRISAPAVEKPVLPLVYHRNLQQRHNSSLVDASGGFSEMLASTRRCYVFGGKGGVGKTSMAASLAVKFANHGEPTAIVSTEPSPSLGDLFEQDMGVGGKTVRITGFDSLFAVEAGQFKIKGEPEDLGSFINNLLGKMGLGTHSDIMHVSPYISSLALLLSDHITCACICPFVVAKSMIREMLDGMPPGLEEALVLSKVIKSIDVQEADILRRLVLDAPSTGHTLKLLSASDWIEMFLTLSIKGIKVASSMPSFNMYLEDVQFISARLEELRQQVRRVREILFDPQSTEFIVVTIPTMMAVTESSRFHESLKKDGAHTRRLVINQVLPPSASDCRFCAAKRREEARAFRAILEDRELGGLKLIQAPLLDMEVKGVPALRFLSDSVWK</sequence>
<evidence type="ECO:0000313" key="2">
    <source>
        <dbReference type="EMBL" id="PWZ41164.1"/>
    </source>
</evidence>
<dbReference type="EMBL" id="NCVQ01000003">
    <property type="protein sequence ID" value="PWZ41164.1"/>
    <property type="molecule type" value="Genomic_DNA"/>
</dbReference>
<organism evidence="2">
    <name type="scientific">Zea mays</name>
    <name type="common">Maize</name>
    <dbReference type="NCBI Taxonomy" id="4577"/>
    <lineage>
        <taxon>Eukaryota</taxon>
        <taxon>Viridiplantae</taxon>
        <taxon>Streptophyta</taxon>
        <taxon>Embryophyta</taxon>
        <taxon>Tracheophyta</taxon>
        <taxon>Spermatophyta</taxon>
        <taxon>Magnoliopsida</taxon>
        <taxon>Liliopsida</taxon>
        <taxon>Poales</taxon>
        <taxon>Poaceae</taxon>
        <taxon>PACMAD clade</taxon>
        <taxon>Panicoideae</taxon>
        <taxon>Andropogonodae</taxon>
        <taxon>Andropogoneae</taxon>
        <taxon>Tripsacinae</taxon>
        <taxon>Zea</taxon>
    </lineage>
</organism>
<dbReference type="Pfam" id="PF02374">
    <property type="entry name" value="ArsA_ATPase"/>
    <property type="match status" value="2"/>
</dbReference>
<accession>A0A3L6G467</accession>
<dbReference type="ExpressionAtlas" id="A0A3L6G467">
    <property type="expression patterns" value="baseline and differential"/>
</dbReference>
<dbReference type="InterPro" id="IPR025723">
    <property type="entry name" value="ArsA/GET3_ATPase-like"/>
</dbReference>
<dbReference type="SUPFAM" id="SSF52540">
    <property type="entry name" value="P-loop containing nucleoside triphosphate hydrolases"/>
    <property type="match status" value="1"/>
</dbReference>
<dbReference type="InterPro" id="IPR027417">
    <property type="entry name" value="P-loop_NTPase"/>
</dbReference>
<protein>
    <submittedName>
        <fullName evidence="2">Putative arsenical pump-driving ATPase</fullName>
    </submittedName>
</protein>
<proteinExistence type="predicted"/>
<dbReference type="CDD" id="cd02035">
    <property type="entry name" value="ArsA"/>
    <property type="match status" value="1"/>
</dbReference>
<dbReference type="GO" id="GO:0016887">
    <property type="term" value="F:ATP hydrolysis activity"/>
    <property type="evidence" value="ECO:0007669"/>
    <property type="project" value="InterPro"/>
</dbReference>
<dbReference type="Gene3D" id="3.40.50.300">
    <property type="entry name" value="P-loop containing nucleotide triphosphate hydrolases"/>
    <property type="match status" value="1"/>
</dbReference>
<dbReference type="NCBIfam" id="TIGR00345">
    <property type="entry name" value="GET3_arsA_TRC40"/>
    <property type="match status" value="1"/>
</dbReference>
<feature type="domain" description="ArsA/GET3 Anion-transporting ATPase-like" evidence="1">
    <location>
        <begin position="63"/>
        <end position="164"/>
    </location>
</feature>